<proteinExistence type="predicted"/>
<organism evidence="1 2">
    <name type="scientific">Vespula maculifrons</name>
    <name type="common">Eastern yellow jacket</name>
    <name type="synonym">Wasp</name>
    <dbReference type="NCBI Taxonomy" id="7453"/>
    <lineage>
        <taxon>Eukaryota</taxon>
        <taxon>Metazoa</taxon>
        <taxon>Ecdysozoa</taxon>
        <taxon>Arthropoda</taxon>
        <taxon>Hexapoda</taxon>
        <taxon>Insecta</taxon>
        <taxon>Pterygota</taxon>
        <taxon>Neoptera</taxon>
        <taxon>Endopterygota</taxon>
        <taxon>Hymenoptera</taxon>
        <taxon>Apocrita</taxon>
        <taxon>Aculeata</taxon>
        <taxon>Vespoidea</taxon>
        <taxon>Vespidae</taxon>
        <taxon>Vespinae</taxon>
        <taxon>Vespula</taxon>
    </lineage>
</organism>
<evidence type="ECO:0000313" key="1">
    <source>
        <dbReference type="EMBL" id="KAL2738348.1"/>
    </source>
</evidence>
<protein>
    <submittedName>
        <fullName evidence="1">Uncharacterized protein</fullName>
    </submittedName>
</protein>
<dbReference type="EMBL" id="JAYRBN010000063">
    <property type="protein sequence ID" value="KAL2738348.1"/>
    <property type="molecule type" value="Genomic_DNA"/>
</dbReference>
<reference evidence="1 2" key="1">
    <citation type="journal article" date="2024" name="Ann. Entomol. Soc. Am.">
        <title>Genomic analyses of the southern and eastern yellowjacket wasps (Hymenoptera: Vespidae) reveal evolutionary signatures of social life.</title>
        <authorList>
            <person name="Catto M.A."/>
            <person name="Caine P.B."/>
            <person name="Orr S.E."/>
            <person name="Hunt B.G."/>
            <person name="Goodisman M.A.D."/>
        </authorList>
    </citation>
    <scope>NUCLEOTIDE SEQUENCE [LARGE SCALE GENOMIC DNA]</scope>
    <source>
        <strain evidence="1">232</strain>
        <tissue evidence="1">Head and thorax</tissue>
    </source>
</reference>
<keyword evidence="2" id="KW-1185">Reference proteome</keyword>
<dbReference type="AlphaFoldDB" id="A0ABD2C1M1"/>
<dbReference type="Proteomes" id="UP001607303">
    <property type="component" value="Unassembled WGS sequence"/>
</dbReference>
<accession>A0ABD2C1M1</accession>
<gene>
    <name evidence="1" type="ORF">V1477_011707</name>
</gene>
<name>A0ABD2C1M1_VESMC</name>
<sequence>MAICVDIVLRTRVTVLRSCMTLSMLAHSPGRPSLSVPISQDTISMIVPSIARRATSKAIIQSSSRKNNRCEFVNPKGVPPFILFALLVLPGFKKLALLGNSTLNSVFPEEPFCRHLRRHHFYDFSRRTRPPENCERVHDPSSYYQERLASRTLETTEAKLTQPKPLACLGLLRFPSRSANNALYKVAAAATASSSVFKSMNQSGLEITKQVLTLPPVIQDDF</sequence>
<comment type="caution">
    <text evidence="1">The sequence shown here is derived from an EMBL/GenBank/DDBJ whole genome shotgun (WGS) entry which is preliminary data.</text>
</comment>
<evidence type="ECO:0000313" key="2">
    <source>
        <dbReference type="Proteomes" id="UP001607303"/>
    </source>
</evidence>